<feature type="region of interest" description="Disordered" evidence="1">
    <location>
        <begin position="67"/>
        <end position="97"/>
    </location>
</feature>
<dbReference type="EMBL" id="OZ035839">
    <property type="protein sequence ID" value="CAL1586093.1"/>
    <property type="molecule type" value="Genomic_DNA"/>
</dbReference>
<organism evidence="2 3">
    <name type="scientific">Knipowitschia caucasica</name>
    <name type="common">Caucasian dwarf goby</name>
    <name type="synonym">Pomatoschistus caucasicus</name>
    <dbReference type="NCBI Taxonomy" id="637954"/>
    <lineage>
        <taxon>Eukaryota</taxon>
        <taxon>Metazoa</taxon>
        <taxon>Chordata</taxon>
        <taxon>Craniata</taxon>
        <taxon>Vertebrata</taxon>
        <taxon>Euteleostomi</taxon>
        <taxon>Actinopterygii</taxon>
        <taxon>Neopterygii</taxon>
        <taxon>Teleostei</taxon>
        <taxon>Neoteleostei</taxon>
        <taxon>Acanthomorphata</taxon>
        <taxon>Gobiaria</taxon>
        <taxon>Gobiiformes</taxon>
        <taxon>Gobioidei</taxon>
        <taxon>Gobiidae</taxon>
        <taxon>Gobiinae</taxon>
        <taxon>Knipowitschia</taxon>
    </lineage>
</organism>
<gene>
    <name evidence="2" type="ORF">KC01_LOCUS16231</name>
</gene>
<evidence type="ECO:0000256" key="1">
    <source>
        <dbReference type="SAM" id="MobiDB-lite"/>
    </source>
</evidence>
<evidence type="ECO:0000313" key="3">
    <source>
        <dbReference type="Proteomes" id="UP001497482"/>
    </source>
</evidence>
<name>A0AAV2K853_KNICA</name>
<evidence type="ECO:0000313" key="2">
    <source>
        <dbReference type="EMBL" id="CAL1586093.1"/>
    </source>
</evidence>
<dbReference type="Proteomes" id="UP001497482">
    <property type="component" value="Chromosome 17"/>
</dbReference>
<accession>A0AAV2K853</accession>
<reference evidence="2 3" key="1">
    <citation type="submission" date="2024-04" db="EMBL/GenBank/DDBJ databases">
        <authorList>
            <person name="Waldvogel A.-M."/>
            <person name="Schoenle A."/>
        </authorList>
    </citation>
    <scope>NUCLEOTIDE SEQUENCE [LARGE SCALE GENOMIC DNA]</scope>
</reference>
<sequence>MQRPLHRSHLKVSERDWVPLTVNTKLRENPGDNQGIKATGPRGGREPAGARHVVLVVVHLNHAPLEDADEMRGAPSGRFSADRSLLDPVPARPPLTL</sequence>
<proteinExistence type="predicted"/>
<keyword evidence="3" id="KW-1185">Reference proteome</keyword>
<protein>
    <submittedName>
        <fullName evidence="2">Uncharacterized protein</fullName>
    </submittedName>
</protein>
<feature type="region of interest" description="Disordered" evidence="1">
    <location>
        <begin position="21"/>
        <end position="47"/>
    </location>
</feature>
<dbReference type="AlphaFoldDB" id="A0AAV2K853"/>